<dbReference type="eggNOG" id="COG4695">
    <property type="taxonomic scope" value="Bacteria"/>
</dbReference>
<dbReference type="InterPro" id="IPR006944">
    <property type="entry name" value="Phage/GTA_portal"/>
</dbReference>
<sequence length="378" mass="41766">MAFFIGNSNTSPEPDSDTAFLDALVSYSSDNDSNYVGAGALRNADVFTAIKIIASDIASNPLENNDPTRVNILNVKPNSVMNGFNFKFALACNLLLNGNAFAEVVMNGNRLRSLEFLPNNKVTVTQDDVSGRVAYYYQQTNVKRRQIASSNILHFKYFTQDGVTGISPLFALKDQLQIQKSGNGMLRGFFQSGVNGTSILKVHKSDLSKEAKDNIRNKFEESNSGNNALRTVVLDDSMDLSNLTVNTDVLKLVNGNDWSTRQIAEVFGIPPERLGVENEHSSNEQSNILYLQNSLGHYFDVFTSELNNKLAGVYTFNTDRLFSSDPKTNQDLAVEAYQGGVLTRNEARTRLGMNTVADGDTFYTKESDLNNGRPQIND</sequence>
<keyword evidence="2" id="KW-1185">Reference proteome</keyword>
<dbReference type="HOGENOM" id="CLU_033789_8_0_9"/>
<dbReference type="AlphaFoldDB" id="G8PCB2"/>
<dbReference type="Proteomes" id="UP000005444">
    <property type="component" value="Chromosome"/>
</dbReference>
<dbReference type="STRING" id="701521.PECL_599"/>
<dbReference type="InterPro" id="IPR006427">
    <property type="entry name" value="Portal_HK97"/>
</dbReference>
<dbReference type="RefSeq" id="WP_014215094.1">
    <property type="nucleotide sequence ID" value="NC_016605.1"/>
</dbReference>
<gene>
    <name evidence="1" type="ordered locus">PECL_599</name>
</gene>
<organism evidence="1 2">
    <name type="scientific">Pediococcus claussenii (strain ATCC BAA-344 / DSM 14800 / JCM 18046 / KCTC 3811 / LMG 21948 / P06)</name>
    <dbReference type="NCBI Taxonomy" id="701521"/>
    <lineage>
        <taxon>Bacteria</taxon>
        <taxon>Bacillati</taxon>
        <taxon>Bacillota</taxon>
        <taxon>Bacilli</taxon>
        <taxon>Lactobacillales</taxon>
        <taxon>Lactobacillaceae</taxon>
        <taxon>Pediococcus</taxon>
    </lineage>
</organism>
<dbReference type="EMBL" id="CP003137">
    <property type="protein sequence ID" value="AEV94897.1"/>
    <property type="molecule type" value="Genomic_DNA"/>
</dbReference>
<dbReference type="KEGG" id="pce:PECL_599"/>
<proteinExistence type="predicted"/>
<dbReference type="Pfam" id="PF04860">
    <property type="entry name" value="Phage_portal"/>
    <property type="match status" value="1"/>
</dbReference>
<reference evidence="1 2" key="1">
    <citation type="journal article" date="2012" name="J. Bacteriol.">
        <title>Complete Genome Sequence of the Beer Spoilage Organism Pediococcus claussenii ATCC BAA-344T.</title>
        <authorList>
            <person name="Pittet V."/>
            <person name="Abegunde T."/>
            <person name="Marfleet T."/>
            <person name="Haakensen M."/>
            <person name="Morrow K."/>
            <person name="Jayaprakash T."/>
            <person name="Schroeder K."/>
            <person name="Trost B."/>
            <person name="Byrns S."/>
            <person name="Bergsveinson J."/>
            <person name="Kusalik A."/>
            <person name="Ziola B."/>
        </authorList>
    </citation>
    <scope>NUCLEOTIDE SEQUENCE [LARGE SCALE GENOMIC DNA]</scope>
    <source>
        <strain evidence="1 2">ATCC BAA-344</strain>
    </source>
</reference>
<dbReference type="PATRIC" id="fig|701521.8.peg.573"/>
<dbReference type="NCBIfam" id="TIGR01537">
    <property type="entry name" value="portal_HK97"/>
    <property type="match status" value="1"/>
</dbReference>
<evidence type="ECO:0000313" key="1">
    <source>
        <dbReference type="EMBL" id="AEV94897.1"/>
    </source>
</evidence>
<evidence type="ECO:0000313" key="2">
    <source>
        <dbReference type="Proteomes" id="UP000005444"/>
    </source>
</evidence>
<protein>
    <submittedName>
        <fullName evidence="1">Prophage Lp3 protein 17, portal protein</fullName>
    </submittedName>
</protein>
<accession>G8PCB2</accession>
<name>G8PCB2_PEDCP</name>